<dbReference type="Proteomes" id="UP001138802">
    <property type="component" value="Unassembled WGS sequence"/>
</dbReference>
<protein>
    <submittedName>
        <fullName evidence="2">Alpha/beta hydrolase</fullName>
    </submittedName>
</protein>
<dbReference type="InterPro" id="IPR000073">
    <property type="entry name" value="AB_hydrolase_1"/>
</dbReference>
<proteinExistence type="predicted"/>
<accession>A0A9X0WG62</accession>
<dbReference type="Gene3D" id="3.40.50.1820">
    <property type="entry name" value="alpha/beta hydrolase"/>
    <property type="match status" value="1"/>
</dbReference>
<evidence type="ECO:0000313" key="2">
    <source>
        <dbReference type="EMBL" id="MBK1643931.1"/>
    </source>
</evidence>
<dbReference type="Pfam" id="PF00561">
    <property type="entry name" value="Abhydrolase_1"/>
    <property type="match status" value="1"/>
</dbReference>
<dbReference type="SUPFAM" id="SSF53474">
    <property type="entry name" value="alpha/beta-Hydrolases"/>
    <property type="match status" value="1"/>
</dbReference>
<sequence length="312" mass="33570">MSATQAPLRQSASEPCSPTLHQVMLPDGRLLAYCEYGDPLGRPTLYCHGFPSSRLEAELFDLAARDAGVRIIAPDRPGYGDSAPDPQRTLLSWAADAQALADHLGLDQLDLLGVSGGGPYALACLACIPNRIARCTLVCPLGPIFLDSVRLQMRLGTRLSFTLTRRVPRLAAVLHRGALPTLIGASPWLIDRVRAGNAGPADRAVLRAPRVASILTRSVQAAMQAGALGSRQDLDLYTRPWGIAFASLEHPIDLWHGDTDNTVPLAHARWYAAHLPHCHLHVLPGEGHYSLPIRHAGRILTGETETAVSARG</sequence>
<comment type="caution">
    <text evidence="2">The sequence shown here is derived from an EMBL/GenBank/DDBJ whole genome shotgun (WGS) entry which is preliminary data.</text>
</comment>
<dbReference type="PANTHER" id="PTHR45763:SF46">
    <property type="entry name" value="AB HYDROLASE-1 DOMAIN-CONTAINING PROTEIN"/>
    <property type="match status" value="1"/>
</dbReference>
<dbReference type="PANTHER" id="PTHR45763">
    <property type="entry name" value="HYDROLASE, ALPHA/BETA FOLD FAMILY PROTEIN, EXPRESSED-RELATED"/>
    <property type="match status" value="1"/>
</dbReference>
<dbReference type="RefSeq" id="WP_200386738.1">
    <property type="nucleotide sequence ID" value="NZ_NRSD01000003.1"/>
</dbReference>
<feature type="domain" description="AB hydrolase-1" evidence="1">
    <location>
        <begin position="45"/>
        <end position="290"/>
    </location>
</feature>
<dbReference type="InterPro" id="IPR029058">
    <property type="entry name" value="AB_hydrolase_fold"/>
</dbReference>
<dbReference type="PRINTS" id="PR00111">
    <property type="entry name" value="ABHYDROLASE"/>
</dbReference>
<keyword evidence="2" id="KW-0378">Hydrolase</keyword>
<gene>
    <name evidence="2" type="ORF">CKO25_04515</name>
</gene>
<dbReference type="EMBL" id="NRSD01000003">
    <property type="protein sequence ID" value="MBK1643931.1"/>
    <property type="molecule type" value="Genomic_DNA"/>
</dbReference>
<dbReference type="GO" id="GO:0016787">
    <property type="term" value="F:hydrolase activity"/>
    <property type="evidence" value="ECO:0007669"/>
    <property type="project" value="UniProtKB-KW"/>
</dbReference>
<evidence type="ECO:0000259" key="1">
    <source>
        <dbReference type="Pfam" id="PF00561"/>
    </source>
</evidence>
<organism evidence="2 3">
    <name type="scientific">Thiocapsa imhoffii</name>
    <dbReference type="NCBI Taxonomy" id="382777"/>
    <lineage>
        <taxon>Bacteria</taxon>
        <taxon>Pseudomonadati</taxon>
        <taxon>Pseudomonadota</taxon>
        <taxon>Gammaproteobacteria</taxon>
        <taxon>Chromatiales</taxon>
        <taxon>Chromatiaceae</taxon>
        <taxon>Thiocapsa</taxon>
    </lineage>
</organism>
<evidence type="ECO:0000313" key="3">
    <source>
        <dbReference type="Proteomes" id="UP001138802"/>
    </source>
</evidence>
<name>A0A9X0WG62_9GAMM</name>
<dbReference type="AlphaFoldDB" id="A0A9X0WG62"/>
<reference evidence="2 3" key="1">
    <citation type="journal article" date="2020" name="Microorganisms">
        <title>Osmotic Adaptation and Compatible Solute Biosynthesis of Phototrophic Bacteria as Revealed from Genome Analyses.</title>
        <authorList>
            <person name="Imhoff J.F."/>
            <person name="Rahn T."/>
            <person name="Kunzel S."/>
            <person name="Keller A."/>
            <person name="Neulinger S.C."/>
        </authorList>
    </citation>
    <scope>NUCLEOTIDE SEQUENCE [LARGE SCALE GENOMIC DNA]</scope>
    <source>
        <strain evidence="2 3">DSM 21303</strain>
    </source>
</reference>
<keyword evidence="3" id="KW-1185">Reference proteome</keyword>